<sequence length="84" mass="8938">MTLLYAMLLSAAPAPATVQPTAADADQRIKCRKIPVTGSLAGYTKECHTVAEWRKLDNAGSDTAREMQDKGLINSCGATEPGRC</sequence>
<dbReference type="RefSeq" id="WP_264882568.1">
    <property type="nucleotide sequence ID" value="NZ_JAPDOB010000002.1"/>
</dbReference>
<keyword evidence="1" id="KW-0732">Signal</keyword>
<evidence type="ECO:0000256" key="1">
    <source>
        <dbReference type="SAM" id="SignalP"/>
    </source>
</evidence>
<evidence type="ECO:0000313" key="2">
    <source>
        <dbReference type="EMBL" id="MCW3797963.1"/>
    </source>
</evidence>
<name>A0ABT3JFV8_9SPHN</name>
<gene>
    <name evidence="2" type="ORF">OMW55_09120</name>
</gene>
<organism evidence="2 3">
    <name type="scientific">Sphingomonas arvum</name>
    <dbReference type="NCBI Taxonomy" id="2992113"/>
    <lineage>
        <taxon>Bacteria</taxon>
        <taxon>Pseudomonadati</taxon>
        <taxon>Pseudomonadota</taxon>
        <taxon>Alphaproteobacteria</taxon>
        <taxon>Sphingomonadales</taxon>
        <taxon>Sphingomonadaceae</taxon>
        <taxon>Sphingomonas</taxon>
    </lineage>
</organism>
<protein>
    <submittedName>
        <fullName evidence="2">Uncharacterized protein</fullName>
    </submittedName>
</protein>
<feature type="signal peptide" evidence="1">
    <location>
        <begin position="1"/>
        <end position="16"/>
    </location>
</feature>
<reference evidence="2 3" key="1">
    <citation type="submission" date="2022-10" db="EMBL/GenBank/DDBJ databases">
        <title>Sphingomonas sp.</title>
        <authorList>
            <person name="Jin C."/>
        </authorList>
    </citation>
    <scope>NUCLEOTIDE SEQUENCE [LARGE SCALE GENOMIC DNA]</scope>
    <source>
        <strain evidence="2 3">BN140010</strain>
    </source>
</reference>
<keyword evidence="3" id="KW-1185">Reference proteome</keyword>
<accession>A0ABT3JFV8</accession>
<proteinExistence type="predicted"/>
<evidence type="ECO:0000313" key="3">
    <source>
        <dbReference type="Proteomes" id="UP001526246"/>
    </source>
</evidence>
<dbReference type="Proteomes" id="UP001526246">
    <property type="component" value="Unassembled WGS sequence"/>
</dbReference>
<comment type="caution">
    <text evidence="2">The sequence shown here is derived from an EMBL/GenBank/DDBJ whole genome shotgun (WGS) entry which is preliminary data.</text>
</comment>
<feature type="chain" id="PRO_5045917071" evidence="1">
    <location>
        <begin position="17"/>
        <end position="84"/>
    </location>
</feature>
<dbReference type="EMBL" id="JAPDOB010000002">
    <property type="protein sequence ID" value="MCW3797963.1"/>
    <property type="molecule type" value="Genomic_DNA"/>
</dbReference>